<feature type="transmembrane region" description="Helical" evidence="2">
    <location>
        <begin position="120"/>
        <end position="140"/>
    </location>
</feature>
<dbReference type="EnsemblPlants" id="Pp3c6_15140V3.4">
    <property type="protein sequence ID" value="Pp3c6_15140V3.4"/>
    <property type="gene ID" value="Pp3c6_15140"/>
</dbReference>
<keyword evidence="2" id="KW-0472">Membrane</keyword>
<dbReference type="OrthoDB" id="2015146at2759"/>
<dbReference type="RefSeq" id="XP_024377106.1">
    <property type="nucleotide sequence ID" value="XM_024521338.2"/>
</dbReference>
<dbReference type="Gramene" id="Pp3c6_15140V3.3">
    <property type="protein sequence ID" value="Pp3c6_15140V3.3"/>
    <property type="gene ID" value="Pp3c6_15140"/>
</dbReference>
<name>A0A2K1KFQ4_PHYPA</name>
<dbReference type="PaxDb" id="3218-PP1S195_11V6.2"/>
<dbReference type="EMBL" id="ABEU02000006">
    <property type="protein sequence ID" value="PNR52589.1"/>
    <property type="molecule type" value="Genomic_DNA"/>
</dbReference>
<dbReference type="RefSeq" id="XP_073391079.1">
    <property type="nucleotide sequence ID" value="XM_073534978.1"/>
</dbReference>
<dbReference type="Proteomes" id="UP000006727">
    <property type="component" value="Chromosome 6"/>
</dbReference>
<dbReference type="EnsemblPlants" id="Pp3c6_15140V3.1">
    <property type="protein sequence ID" value="Pp3c6_15140V3.1"/>
    <property type="gene ID" value="Pp3c6_15140"/>
</dbReference>
<dbReference type="FunCoup" id="A0A2K1KFQ4">
    <property type="interactions" value="1534"/>
</dbReference>
<dbReference type="Gramene" id="Pp3c6_15140V3.2">
    <property type="protein sequence ID" value="Pp3c6_15140V3.2"/>
    <property type="gene ID" value="Pp3c6_15140"/>
</dbReference>
<evidence type="ECO:0000256" key="1">
    <source>
        <dbReference type="SAM" id="MobiDB-lite"/>
    </source>
</evidence>
<evidence type="ECO:0000313" key="5">
    <source>
        <dbReference type="Proteomes" id="UP000006727"/>
    </source>
</evidence>
<proteinExistence type="predicted"/>
<keyword evidence="2" id="KW-1133">Transmembrane helix</keyword>
<feature type="region of interest" description="Disordered" evidence="1">
    <location>
        <begin position="45"/>
        <end position="85"/>
    </location>
</feature>
<dbReference type="EnsemblPlants" id="Pp3c6_15140V3.5">
    <property type="protein sequence ID" value="Pp3c6_15140V3.5"/>
    <property type="gene ID" value="Pp3c6_15140"/>
</dbReference>
<dbReference type="PANTHER" id="PTHR35283:SF3">
    <property type="entry name" value="T12C22.21 PROTEIN"/>
    <property type="match status" value="1"/>
</dbReference>
<sequence>MATAPAHVAGPTFSLKSTLAFSSFDSRRINSKGLSAHASLRIHPSGRVRAVSEGEPSGSKESISRPVIRRKKSSPSPGNSAPVSEDIRTQLETVLVEDERVNLEGVGRVDRESSSPSFDWGRAGILVAGDLVALITFAVIGRYSHGLTGLNWDVIQTADPFIAGWLLGSFFLGGYGPDGQGMNGVSGAATAAIKSWAVGVPLGLVIRTIVTSHVPAQAFILVSLGSLFVLMVGWRIAYVYVFASGEKAVPTKANRRGGVFEFFELLTSLVRRW</sequence>
<dbReference type="AlphaFoldDB" id="A0A2K1KFQ4"/>
<dbReference type="PANTHER" id="PTHR35283">
    <property type="entry name" value="T12C22.21 PROTEIN"/>
    <property type="match status" value="1"/>
</dbReference>
<dbReference type="RefSeq" id="XP_024377107.1">
    <property type="nucleotide sequence ID" value="XM_024521339.2"/>
</dbReference>
<evidence type="ECO:0000256" key="2">
    <source>
        <dbReference type="SAM" id="Phobius"/>
    </source>
</evidence>
<feature type="transmembrane region" description="Helical" evidence="2">
    <location>
        <begin position="160"/>
        <end position="176"/>
    </location>
</feature>
<dbReference type="KEGG" id="ppp:112283069"/>
<dbReference type="GeneID" id="112283069"/>
<evidence type="ECO:0000313" key="3">
    <source>
        <dbReference type="EMBL" id="PNR52589.1"/>
    </source>
</evidence>
<dbReference type="OMA" id="SGHLPPY"/>
<dbReference type="InterPro" id="IPR021414">
    <property type="entry name" value="DUF3054"/>
</dbReference>
<feature type="transmembrane region" description="Helical" evidence="2">
    <location>
        <begin position="216"/>
        <end position="243"/>
    </location>
</feature>
<accession>A0A2K1KFQ4</accession>
<reference evidence="3 5" key="1">
    <citation type="journal article" date="2008" name="Science">
        <title>The Physcomitrella genome reveals evolutionary insights into the conquest of land by plants.</title>
        <authorList>
            <person name="Rensing S."/>
            <person name="Lang D."/>
            <person name="Zimmer A."/>
            <person name="Terry A."/>
            <person name="Salamov A."/>
            <person name="Shapiro H."/>
            <person name="Nishiyama T."/>
            <person name="Perroud P.-F."/>
            <person name="Lindquist E."/>
            <person name="Kamisugi Y."/>
            <person name="Tanahashi T."/>
            <person name="Sakakibara K."/>
            <person name="Fujita T."/>
            <person name="Oishi K."/>
            <person name="Shin-I T."/>
            <person name="Kuroki Y."/>
            <person name="Toyoda A."/>
            <person name="Suzuki Y."/>
            <person name="Hashimoto A."/>
            <person name="Yamaguchi K."/>
            <person name="Sugano A."/>
            <person name="Kohara Y."/>
            <person name="Fujiyama A."/>
            <person name="Anterola A."/>
            <person name="Aoki S."/>
            <person name="Ashton N."/>
            <person name="Barbazuk W.B."/>
            <person name="Barker E."/>
            <person name="Bennetzen J."/>
            <person name="Bezanilla M."/>
            <person name="Blankenship R."/>
            <person name="Cho S.H."/>
            <person name="Dutcher S."/>
            <person name="Estelle M."/>
            <person name="Fawcett J.A."/>
            <person name="Gundlach H."/>
            <person name="Hanada K."/>
            <person name="Heyl A."/>
            <person name="Hicks K.A."/>
            <person name="Hugh J."/>
            <person name="Lohr M."/>
            <person name="Mayer K."/>
            <person name="Melkozernov A."/>
            <person name="Murata T."/>
            <person name="Nelson D."/>
            <person name="Pils B."/>
            <person name="Prigge M."/>
            <person name="Reiss B."/>
            <person name="Renner T."/>
            <person name="Rombauts S."/>
            <person name="Rushton P."/>
            <person name="Sanderfoot A."/>
            <person name="Schween G."/>
            <person name="Shiu S.-H."/>
            <person name="Stueber K."/>
            <person name="Theodoulou F.L."/>
            <person name="Tu H."/>
            <person name="Van de Peer Y."/>
            <person name="Verrier P.J."/>
            <person name="Waters E."/>
            <person name="Wood A."/>
            <person name="Yang L."/>
            <person name="Cove D."/>
            <person name="Cuming A."/>
            <person name="Hasebe M."/>
            <person name="Lucas S."/>
            <person name="Mishler D.B."/>
            <person name="Reski R."/>
            <person name="Grigoriev I."/>
            <person name="Quatrano R.S."/>
            <person name="Boore J.L."/>
        </authorList>
    </citation>
    <scope>NUCLEOTIDE SEQUENCE [LARGE SCALE GENOMIC DNA]</scope>
    <source>
        <strain evidence="4 5">cv. Gransden 2004</strain>
    </source>
</reference>
<keyword evidence="2" id="KW-0812">Transmembrane</keyword>
<dbReference type="Gramene" id="Pp3c6_15140V3.4">
    <property type="protein sequence ID" value="Pp3c6_15140V3.4"/>
    <property type="gene ID" value="Pp3c6_15140"/>
</dbReference>
<evidence type="ECO:0000313" key="4">
    <source>
        <dbReference type="EnsemblPlants" id="Pp3c6_15140V3.1"/>
    </source>
</evidence>
<dbReference type="EnsemblPlants" id="Pp3c6_15140V3.3">
    <property type="protein sequence ID" value="Pp3c6_15140V3.3"/>
    <property type="gene ID" value="Pp3c6_15140"/>
</dbReference>
<dbReference type="EnsemblPlants" id="Pp3c6_15140V3.2">
    <property type="protein sequence ID" value="Pp3c6_15140V3.2"/>
    <property type="gene ID" value="Pp3c6_15140"/>
</dbReference>
<keyword evidence="5" id="KW-1185">Reference proteome</keyword>
<feature type="transmembrane region" description="Helical" evidence="2">
    <location>
        <begin position="188"/>
        <end position="210"/>
    </location>
</feature>
<dbReference type="Gramene" id="Pp3c6_15140V3.1">
    <property type="protein sequence ID" value="Pp3c6_15140V3.1"/>
    <property type="gene ID" value="Pp3c6_15140"/>
</dbReference>
<protein>
    <recommendedName>
        <fullName evidence="6">DUF3054 domain-containing protein</fullName>
    </recommendedName>
</protein>
<dbReference type="Pfam" id="PF11255">
    <property type="entry name" value="DUF3054"/>
    <property type="match status" value="1"/>
</dbReference>
<dbReference type="Gramene" id="Pp3c6_15140V3.5">
    <property type="protein sequence ID" value="Pp3c6_15140V3.5"/>
    <property type="gene ID" value="Pp3c6_15140"/>
</dbReference>
<reference evidence="3 5" key="2">
    <citation type="journal article" date="2018" name="Plant J.">
        <title>The Physcomitrella patens chromosome-scale assembly reveals moss genome structure and evolution.</title>
        <authorList>
            <person name="Lang D."/>
            <person name="Ullrich K.K."/>
            <person name="Murat F."/>
            <person name="Fuchs J."/>
            <person name="Jenkins J."/>
            <person name="Haas F.B."/>
            <person name="Piednoel M."/>
            <person name="Gundlach H."/>
            <person name="Van Bel M."/>
            <person name="Meyberg R."/>
            <person name="Vives C."/>
            <person name="Morata J."/>
            <person name="Symeonidi A."/>
            <person name="Hiss M."/>
            <person name="Muchero W."/>
            <person name="Kamisugi Y."/>
            <person name="Saleh O."/>
            <person name="Blanc G."/>
            <person name="Decker E.L."/>
            <person name="van Gessel N."/>
            <person name="Grimwood J."/>
            <person name="Hayes R.D."/>
            <person name="Graham S.W."/>
            <person name="Gunter L.E."/>
            <person name="McDaniel S.F."/>
            <person name="Hoernstein S.N.W."/>
            <person name="Larsson A."/>
            <person name="Li F.W."/>
            <person name="Perroud P.F."/>
            <person name="Phillips J."/>
            <person name="Ranjan P."/>
            <person name="Rokshar D.S."/>
            <person name="Rothfels C.J."/>
            <person name="Schneider L."/>
            <person name="Shu S."/>
            <person name="Stevenson D.W."/>
            <person name="Thummler F."/>
            <person name="Tillich M."/>
            <person name="Villarreal Aguilar J.C."/>
            <person name="Widiez T."/>
            <person name="Wong G.K."/>
            <person name="Wymore A."/>
            <person name="Zhang Y."/>
            <person name="Zimmer A.D."/>
            <person name="Quatrano R.S."/>
            <person name="Mayer K.F.X."/>
            <person name="Goodstein D."/>
            <person name="Casacuberta J.M."/>
            <person name="Vandepoele K."/>
            <person name="Reski R."/>
            <person name="Cuming A.C."/>
            <person name="Tuskan G.A."/>
            <person name="Maumus F."/>
            <person name="Salse J."/>
            <person name="Schmutz J."/>
            <person name="Rensing S.A."/>
        </authorList>
    </citation>
    <scope>NUCLEOTIDE SEQUENCE [LARGE SCALE GENOMIC DNA]</scope>
    <source>
        <strain evidence="4 5">cv. Gransden 2004</strain>
    </source>
</reference>
<reference evidence="4" key="3">
    <citation type="submission" date="2020-12" db="UniProtKB">
        <authorList>
            <consortium name="EnsemblPlants"/>
        </authorList>
    </citation>
    <scope>IDENTIFICATION</scope>
</reference>
<gene>
    <name evidence="4" type="primary">LOC112283069</name>
    <name evidence="3" type="ORF">PHYPA_008963</name>
</gene>
<dbReference type="RefSeq" id="XP_024377108.1">
    <property type="nucleotide sequence ID" value="XM_024521340.2"/>
</dbReference>
<evidence type="ECO:0008006" key="6">
    <source>
        <dbReference type="Google" id="ProtNLM"/>
    </source>
</evidence>
<organism evidence="3">
    <name type="scientific">Physcomitrium patens</name>
    <name type="common">Spreading-leaved earth moss</name>
    <name type="synonym">Physcomitrella patens</name>
    <dbReference type="NCBI Taxonomy" id="3218"/>
    <lineage>
        <taxon>Eukaryota</taxon>
        <taxon>Viridiplantae</taxon>
        <taxon>Streptophyta</taxon>
        <taxon>Embryophyta</taxon>
        <taxon>Bryophyta</taxon>
        <taxon>Bryophytina</taxon>
        <taxon>Bryopsida</taxon>
        <taxon>Funariidae</taxon>
        <taxon>Funariales</taxon>
        <taxon>Funariaceae</taxon>
        <taxon>Physcomitrium</taxon>
    </lineage>
</organism>